<dbReference type="PANTHER" id="PTHR43741:SF7">
    <property type="entry name" value="FMN-DEPENDENT NADH:QUINONE OXIDOREDUCTASE"/>
    <property type="match status" value="1"/>
</dbReference>
<dbReference type="RefSeq" id="WP_089525088.1">
    <property type="nucleotide sequence ID" value="NZ_NMUQ01000002.1"/>
</dbReference>
<dbReference type="Proteomes" id="UP000215145">
    <property type="component" value="Unassembled WGS sequence"/>
</dbReference>
<proteinExistence type="inferred from homology"/>
<comment type="function">
    <text evidence="6">Also exhibits azoreductase activity. Catalyzes the reductive cleavage of the azo bond in aromatic azo compounds to the corresponding amines.</text>
</comment>
<dbReference type="EMBL" id="NMUQ01000002">
    <property type="protein sequence ID" value="OXM14264.1"/>
    <property type="molecule type" value="Genomic_DNA"/>
</dbReference>
<feature type="domain" description="Flavodoxin-like fold" evidence="7">
    <location>
        <begin position="3"/>
        <end position="210"/>
    </location>
</feature>
<comment type="caution">
    <text evidence="6">Lacks conserved residue(s) required for the propagation of feature annotation.</text>
</comment>
<evidence type="ECO:0000256" key="4">
    <source>
        <dbReference type="ARBA" id="ARBA00023027"/>
    </source>
</evidence>
<dbReference type="InterPro" id="IPR003680">
    <property type="entry name" value="Flavodoxin_fold"/>
</dbReference>
<name>A0A229NWZ5_9BACL</name>
<sequence>MTTLLYVTAHPFDTDTNSLTVSSQFIKTYREANPNDTIVHLDLYRADIPQIDADLLKRWGQPPSGPSFDELNSEAKAKAVRMRELVEQFVAADKIVIANPVWNFLFPPVLKAYLDAVVVPGMTFKQADNGLRGLAGLVGTATGKKVVHIQASGSVLSHGRYQELNFSDSYLRAVMQLLGIEDFQSIYVEGVVEHRDQAQEIKDRAAQQAIELAKRF</sequence>
<organism evidence="8 9">
    <name type="scientific">Paenibacillus herberti</name>
    <dbReference type="NCBI Taxonomy" id="1619309"/>
    <lineage>
        <taxon>Bacteria</taxon>
        <taxon>Bacillati</taxon>
        <taxon>Bacillota</taxon>
        <taxon>Bacilli</taxon>
        <taxon>Bacillales</taxon>
        <taxon>Paenibacillaceae</taxon>
        <taxon>Paenibacillus</taxon>
    </lineage>
</organism>
<comment type="catalytic activity">
    <reaction evidence="6">
        <text>2 a quinone + NADH + H(+) = 2 a 1,4-benzosemiquinone + NAD(+)</text>
        <dbReference type="Rhea" id="RHEA:65952"/>
        <dbReference type="ChEBI" id="CHEBI:15378"/>
        <dbReference type="ChEBI" id="CHEBI:57540"/>
        <dbReference type="ChEBI" id="CHEBI:57945"/>
        <dbReference type="ChEBI" id="CHEBI:132124"/>
        <dbReference type="ChEBI" id="CHEBI:134225"/>
    </reaction>
</comment>
<dbReference type="HAMAP" id="MF_01216">
    <property type="entry name" value="Azoreductase_type1"/>
    <property type="match status" value="1"/>
</dbReference>
<comment type="cofactor">
    <cofactor evidence="6">
        <name>FMN</name>
        <dbReference type="ChEBI" id="CHEBI:58210"/>
    </cofactor>
    <text evidence="6">Binds 1 FMN per subunit.</text>
</comment>
<dbReference type="EC" id="1.6.5.-" evidence="6"/>
<dbReference type="AlphaFoldDB" id="A0A229NWZ5"/>
<evidence type="ECO:0000313" key="9">
    <source>
        <dbReference type="Proteomes" id="UP000215145"/>
    </source>
</evidence>
<evidence type="ECO:0000256" key="3">
    <source>
        <dbReference type="ARBA" id="ARBA00023002"/>
    </source>
</evidence>
<comment type="function">
    <text evidence="6">Quinone reductase that provides resistance to thiol-specific stress caused by electrophilic quinones.</text>
</comment>
<keyword evidence="3 6" id="KW-0560">Oxidoreductase</keyword>
<dbReference type="InterPro" id="IPR023048">
    <property type="entry name" value="NADH:quinone_OxRdtase_FMN_depd"/>
</dbReference>
<dbReference type="Pfam" id="PF02525">
    <property type="entry name" value="Flavodoxin_2"/>
    <property type="match status" value="1"/>
</dbReference>
<evidence type="ECO:0000256" key="1">
    <source>
        <dbReference type="ARBA" id="ARBA00022630"/>
    </source>
</evidence>
<dbReference type="InterPro" id="IPR029039">
    <property type="entry name" value="Flavoprotein-like_sf"/>
</dbReference>
<protein>
    <recommendedName>
        <fullName evidence="6">FMN dependent NADH:quinone oxidoreductase</fullName>
        <ecNumber evidence="6">1.6.5.-</ecNumber>
    </recommendedName>
    <alternativeName>
        <fullName evidence="6">Azo-dye reductase</fullName>
    </alternativeName>
    <alternativeName>
        <fullName evidence="6">FMN-dependent NADH-azo compound oxidoreductase</fullName>
    </alternativeName>
    <alternativeName>
        <fullName evidence="6">FMN-dependent NADH-azoreductase</fullName>
        <ecNumber evidence="6">1.7.1.17</ecNumber>
    </alternativeName>
</protein>
<dbReference type="InterPro" id="IPR050104">
    <property type="entry name" value="FMN-dep_NADH:Q_OxRdtase_AzoR1"/>
</dbReference>
<comment type="caution">
    <text evidence="8">The sequence shown here is derived from an EMBL/GenBank/DDBJ whole genome shotgun (WGS) entry which is preliminary data.</text>
</comment>
<comment type="catalytic activity">
    <reaction evidence="5">
        <text>N,N-dimethyl-1,4-phenylenediamine + anthranilate + 2 NAD(+) = 2-(4-dimethylaminophenyl)diazenylbenzoate + 2 NADH + 2 H(+)</text>
        <dbReference type="Rhea" id="RHEA:55872"/>
        <dbReference type="ChEBI" id="CHEBI:15378"/>
        <dbReference type="ChEBI" id="CHEBI:15783"/>
        <dbReference type="ChEBI" id="CHEBI:16567"/>
        <dbReference type="ChEBI" id="CHEBI:57540"/>
        <dbReference type="ChEBI" id="CHEBI:57945"/>
        <dbReference type="ChEBI" id="CHEBI:71579"/>
        <dbReference type="EC" id="1.7.1.17"/>
    </reaction>
    <physiologicalReaction direction="right-to-left" evidence="5">
        <dbReference type="Rhea" id="RHEA:55874"/>
    </physiologicalReaction>
</comment>
<reference evidence="8 9" key="1">
    <citation type="submission" date="2017-07" db="EMBL/GenBank/DDBJ databases">
        <title>Paenibacillus herberti R33 genome sequencing and assembly.</title>
        <authorList>
            <person name="Su W."/>
        </authorList>
    </citation>
    <scope>NUCLEOTIDE SEQUENCE [LARGE SCALE GENOMIC DNA]</scope>
    <source>
        <strain evidence="8 9">R33</strain>
    </source>
</reference>
<evidence type="ECO:0000313" key="8">
    <source>
        <dbReference type="EMBL" id="OXM14264.1"/>
    </source>
</evidence>
<evidence type="ECO:0000256" key="6">
    <source>
        <dbReference type="HAMAP-Rule" id="MF_01216"/>
    </source>
</evidence>
<evidence type="ECO:0000256" key="2">
    <source>
        <dbReference type="ARBA" id="ARBA00022643"/>
    </source>
</evidence>
<dbReference type="GO" id="GO:0009055">
    <property type="term" value="F:electron transfer activity"/>
    <property type="evidence" value="ECO:0007669"/>
    <property type="project" value="UniProtKB-UniRule"/>
</dbReference>
<dbReference type="GO" id="GO:0016652">
    <property type="term" value="F:oxidoreductase activity, acting on NAD(P)H as acceptor"/>
    <property type="evidence" value="ECO:0007669"/>
    <property type="project" value="UniProtKB-UniRule"/>
</dbReference>
<dbReference type="GO" id="GO:0016655">
    <property type="term" value="F:oxidoreductase activity, acting on NAD(P)H, quinone or similar compound as acceptor"/>
    <property type="evidence" value="ECO:0007669"/>
    <property type="project" value="InterPro"/>
</dbReference>
<dbReference type="Gene3D" id="3.40.50.360">
    <property type="match status" value="1"/>
</dbReference>
<dbReference type="EC" id="1.7.1.17" evidence="6"/>
<accession>A0A229NWZ5</accession>
<evidence type="ECO:0000259" key="7">
    <source>
        <dbReference type="Pfam" id="PF02525"/>
    </source>
</evidence>
<keyword evidence="1 6" id="KW-0285">Flavoprotein</keyword>
<evidence type="ECO:0000256" key="5">
    <source>
        <dbReference type="ARBA" id="ARBA00048542"/>
    </source>
</evidence>
<dbReference type="SUPFAM" id="SSF52218">
    <property type="entry name" value="Flavoproteins"/>
    <property type="match status" value="1"/>
</dbReference>
<gene>
    <name evidence="6" type="primary">azoR</name>
    <name evidence="8" type="ORF">CGZ75_14995</name>
</gene>
<dbReference type="PANTHER" id="PTHR43741">
    <property type="entry name" value="FMN-DEPENDENT NADH-AZOREDUCTASE 1"/>
    <property type="match status" value="1"/>
</dbReference>
<keyword evidence="2 6" id="KW-0288">FMN</keyword>
<comment type="similarity">
    <text evidence="6">Belongs to the azoreductase type 1 family.</text>
</comment>
<keyword evidence="9" id="KW-1185">Reference proteome</keyword>
<dbReference type="GO" id="GO:0010181">
    <property type="term" value="F:FMN binding"/>
    <property type="evidence" value="ECO:0007669"/>
    <property type="project" value="UniProtKB-UniRule"/>
</dbReference>
<dbReference type="OrthoDB" id="9805013at2"/>
<comment type="subunit">
    <text evidence="6">Homodimer.</text>
</comment>
<keyword evidence="4 6" id="KW-0520">NAD</keyword>